<gene>
    <name evidence="1" type="ORF">LCGC14_3164080</name>
</gene>
<dbReference type="EMBL" id="LAZR01070017">
    <property type="protein sequence ID" value="KKK46338.1"/>
    <property type="molecule type" value="Genomic_DNA"/>
</dbReference>
<name>A0A0F8VPM2_9ZZZZ</name>
<protein>
    <submittedName>
        <fullName evidence="1">Uncharacterized protein</fullName>
    </submittedName>
</protein>
<reference evidence="1" key="1">
    <citation type="journal article" date="2015" name="Nature">
        <title>Complex archaea that bridge the gap between prokaryotes and eukaryotes.</title>
        <authorList>
            <person name="Spang A."/>
            <person name="Saw J.H."/>
            <person name="Jorgensen S.L."/>
            <person name="Zaremba-Niedzwiedzka K."/>
            <person name="Martijn J."/>
            <person name="Lind A.E."/>
            <person name="van Eijk R."/>
            <person name="Schleper C."/>
            <person name="Guy L."/>
            <person name="Ettema T.J."/>
        </authorList>
    </citation>
    <scope>NUCLEOTIDE SEQUENCE</scope>
</reference>
<comment type="caution">
    <text evidence="1">The sequence shown here is derived from an EMBL/GenBank/DDBJ whole genome shotgun (WGS) entry which is preliminary data.</text>
</comment>
<organism evidence="1">
    <name type="scientific">marine sediment metagenome</name>
    <dbReference type="NCBI Taxonomy" id="412755"/>
    <lineage>
        <taxon>unclassified sequences</taxon>
        <taxon>metagenomes</taxon>
        <taxon>ecological metagenomes</taxon>
    </lineage>
</organism>
<sequence>MSVLYPAVVVANEEMIHMTGENAISHYPGYHHDILIHLNGIILLLEVGIKDEVSVIGYHRTSLYLGHS</sequence>
<proteinExistence type="predicted"/>
<evidence type="ECO:0000313" key="1">
    <source>
        <dbReference type="EMBL" id="KKK46338.1"/>
    </source>
</evidence>
<dbReference type="AlphaFoldDB" id="A0A0F8VPM2"/>
<accession>A0A0F8VPM2</accession>